<evidence type="ECO:0000313" key="6">
    <source>
        <dbReference type="Proteomes" id="UP000023152"/>
    </source>
</evidence>
<sequence length="374" mass="45481">MFRSEIDSKVETSEQRRIRLETRAKQLRDQRLQKRGEFVKEQKLKQFRNSCDELRLNQGQDLLMDCDRVHHRQLAEKELQQQLEEQQKQEWLKTWSEDLNAKFVLEQKEQEQRKQLDMFAQQDLKNQIKEHQTLEENRQAQKQKDKLARVRSLTLKICFQTNKNVFKVANLRQSEEDSGTIREKDVTSLREKHQEQYQQYLEFQKAKQNKINAEKKADMEWVQSIVAREKQEDMAKNAKSTELQDDIKSYLTYLQQLKQEEQQKERELDVLRERAFNEIVHKQKTQEDKQEAARQQLLRHVIEERNNQLVVKQSEQENYQKANENFFNEMIKGIKLDDLKEQKECEEKLKYNRQTQEFLRFAFFLIKKDLDLKQ</sequence>
<dbReference type="AlphaFoldDB" id="X6NXE4"/>
<dbReference type="OMA" id="IQAQHND"/>
<dbReference type="PANTHER" id="PTHR31183">
    <property type="entry name" value="TRICHOPLEIN KERATIN FILAMENT-BINDING PROTEIN FAMILY MEMBER"/>
    <property type="match status" value="1"/>
</dbReference>
<keyword evidence="4" id="KW-0175">Coiled coil</keyword>
<feature type="coiled-coil region" evidence="4">
    <location>
        <begin position="240"/>
        <end position="274"/>
    </location>
</feature>
<evidence type="ECO:0000256" key="2">
    <source>
        <dbReference type="ARBA" id="ARBA00023069"/>
    </source>
</evidence>
<comment type="caution">
    <text evidence="5">The sequence shown here is derived from an EMBL/GenBank/DDBJ whole genome shotgun (WGS) entry which is preliminary data.</text>
</comment>
<name>X6NXE4_RETFI</name>
<evidence type="ECO:0000256" key="3">
    <source>
        <dbReference type="ARBA" id="ARBA00023273"/>
    </source>
</evidence>
<proteinExistence type="predicted"/>
<accession>X6NXE4</accession>
<keyword evidence="6" id="KW-1185">Reference proteome</keyword>
<evidence type="ECO:0000256" key="4">
    <source>
        <dbReference type="SAM" id="Coils"/>
    </source>
</evidence>
<keyword evidence="5" id="KW-0808">Transferase</keyword>
<dbReference type="InterPro" id="IPR043596">
    <property type="entry name" value="CFAP53/TCHP"/>
</dbReference>
<comment type="subcellular location">
    <subcellularLocation>
        <location evidence="1">Cell projection</location>
        <location evidence="1">Cilium</location>
    </subcellularLocation>
</comment>
<evidence type="ECO:0000256" key="1">
    <source>
        <dbReference type="ARBA" id="ARBA00004138"/>
    </source>
</evidence>
<keyword evidence="3" id="KW-0966">Cell projection</keyword>
<dbReference type="EMBL" id="ASPP01005428">
    <property type="protein sequence ID" value="ETO30558.1"/>
    <property type="molecule type" value="Genomic_DNA"/>
</dbReference>
<gene>
    <name evidence="5" type="ORF">RFI_06563</name>
</gene>
<dbReference type="GO" id="GO:0005929">
    <property type="term" value="C:cilium"/>
    <property type="evidence" value="ECO:0007669"/>
    <property type="project" value="UniProtKB-SubCell"/>
</dbReference>
<dbReference type="Proteomes" id="UP000023152">
    <property type="component" value="Unassembled WGS sequence"/>
</dbReference>
<dbReference type="GO" id="GO:0016301">
    <property type="term" value="F:kinase activity"/>
    <property type="evidence" value="ECO:0007669"/>
    <property type="project" value="UniProtKB-KW"/>
</dbReference>
<keyword evidence="5" id="KW-0418">Kinase</keyword>
<reference evidence="5 6" key="1">
    <citation type="journal article" date="2013" name="Curr. Biol.">
        <title>The Genome of the Foraminiferan Reticulomyxa filosa.</title>
        <authorList>
            <person name="Glockner G."/>
            <person name="Hulsmann N."/>
            <person name="Schleicher M."/>
            <person name="Noegel A.A."/>
            <person name="Eichinger L."/>
            <person name="Gallinger C."/>
            <person name="Pawlowski J."/>
            <person name="Sierra R."/>
            <person name="Euteneuer U."/>
            <person name="Pillet L."/>
            <person name="Moustafa A."/>
            <person name="Platzer M."/>
            <person name="Groth M."/>
            <person name="Szafranski K."/>
            <person name="Schliwa M."/>
        </authorList>
    </citation>
    <scope>NUCLEOTIDE SEQUENCE [LARGE SCALE GENOMIC DNA]</scope>
</reference>
<protein>
    <submittedName>
        <fullName evidence="5">Protein kinase domain containing protein</fullName>
    </submittedName>
</protein>
<evidence type="ECO:0000313" key="5">
    <source>
        <dbReference type="EMBL" id="ETO30558.1"/>
    </source>
</evidence>
<keyword evidence="2" id="KW-0969">Cilium</keyword>
<organism evidence="5 6">
    <name type="scientific">Reticulomyxa filosa</name>
    <dbReference type="NCBI Taxonomy" id="46433"/>
    <lineage>
        <taxon>Eukaryota</taxon>
        <taxon>Sar</taxon>
        <taxon>Rhizaria</taxon>
        <taxon>Retaria</taxon>
        <taxon>Foraminifera</taxon>
        <taxon>Monothalamids</taxon>
        <taxon>Reticulomyxidae</taxon>
        <taxon>Reticulomyxa</taxon>
    </lineage>
</organism>
<dbReference type="PANTHER" id="PTHR31183:SF1">
    <property type="entry name" value="CILIA- AND FLAGELLA-ASSOCIATED PROTEIN 53"/>
    <property type="match status" value="1"/>
</dbReference>